<dbReference type="OrthoDB" id="6688892at2"/>
<comment type="caution">
    <text evidence="1">The sequence shown here is derived from an EMBL/GenBank/DDBJ whole genome shotgun (WGS) entry which is preliminary data.</text>
</comment>
<dbReference type="Pfam" id="PF06356">
    <property type="entry name" value="DUF1064"/>
    <property type="match status" value="1"/>
</dbReference>
<evidence type="ECO:0000313" key="1">
    <source>
        <dbReference type="EMBL" id="POR54553.1"/>
    </source>
</evidence>
<gene>
    <name evidence="1" type="ORF">B0G62_102161</name>
</gene>
<dbReference type="RefSeq" id="WP_103703118.1">
    <property type="nucleotide sequence ID" value="NZ_PQGA01000002.1"/>
</dbReference>
<accession>A0A2S4MIH6</accession>
<dbReference type="Proteomes" id="UP000237381">
    <property type="component" value="Unassembled WGS sequence"/>
</dbReference>
<name>A0A2S4MIH6_9BURK</name>
<protein>
    <submittedName>
        <fullName evidence="1">Uncharacterized protein DUF1064</fullName>
    </submittedName>
</protein>
<sequence length="194" mass="22140">MTKRTTSWPMVVPAGTKTVGTARVRDDAPMPYAQKKLAEKFGTRPAHGFDDIADGASEPGARTPAYRREALPSLGMAKPKKAPKYRNTKCEHDGIKFDSLKERSRWFELIQMQARGEIRDLRLQVRFELTPRKQRDDSTWERASFYVADFVYIDVASGKQVVEDVKSPATRKNPAYVQKRKQMLAVHDITIKEI</sequence>
<keyword evidence="2" id="KW-1185">Reference proteome</keyword>
<reference evidence="1 2" key="1">
    <citation type="submission" date="2018-01" db="EMBL/GenBank/DDBJ databases">
        <title>Genomic Encyclopedia of Type Strains, Phase III (KMG-III): the genomes of soil and plant-associated and newly described type strains.</title>
        <authorList>
            <person name="Whitman W."/>
        </authorList>
    </citation>
    <scope>NUCLEOTIDE SEQUENCE [LARGE SCALE GENOMIC DNA]</scope>
    <source>
        <strain evidence="1 2">JCM 18070</strain>
    </source>
</reference>
<proteinExistence type="predicted"/>
<dbReference type="EMBL" id="PQGA01000002">
    <property type="protein sequence ID" value="POR54553.1"/>
    <property type="molecule type" value="Genomic_DNA"/>
</dbReference>
<dbReference type="AlphaFoldDB" id="A0A2S4MIH6"/>
<dbReference type="InterPro" id="IPR009414">
    <property type="entry name" value="DUF1064"/>
</dbReference>
<organism evidence="1 2">
    <name type="scientific">Paraburkholderia eburnea</name>
    <dbReference type="NCBI Taxonomy" id="1189126"/>
    <lineage>
        <taxon>Bacteria</taxon>
        <taxon>Pseudomonadati</taxon>
        <taxon>Pseudomonadota</taxon>
        <taxon>Betaproteobacteria</taxon>
        <taxon>Burkholderiales</taxon>
        <taxon>Burkholderiaceae</taxon>
        <taxon>Paraburkholderia</taxon>
    </lineage>
</organism>
<evidence type="ECO:0000313" key="2">
    <source>
        <dbReference type="Proteomes" id="UP000237381"/>
    </source>
</evidence>